<dbReference type="Pfam" id="PF05954">
    <property type="entry name" value="Phage_GPD"/>
    <property type="match status" value="1"/>
</dbReference>
<evidence type="ECO:0000256" key="3">
    <source>
        <dbReference type="ARBA" id="ARBA00022525"/>
    </source>
</evidence>
<accession>A0ABU3VY71</accession>
<dbReference type="NCBIfam" id="TIGR01646">
    <property type="entry name" value="vgr_GE"/>
    <property type="match status" value="1"/>
</dbReference>
<comment type="subcellular location">
    <subcellularLocation>
        <location evidence="1">Secreted</location>
    </subcellularLocation>
</comment>
<dbReference type="Proteomes" id="UP001269819">
    <property type="component" value="Unassembled WGS sequence"/>
</dbReference>
<dbReference type="NCBIfam" id="TIGR03361">
    <property type="entry name" value="VI_Rhs_Vgr"/>
    <property type="match status" value="1"/>
</dbReference>
<gene>
    <name evidence="6" type="primary">tssI</name>
    <name evidence="6" type="ORF">RYS15_09475</name>
</gene>
<dbReference type="Gene3D" id="2.40.50.230">
    <property type="entry name" value="Gp5 N-terminal domain"/>
    <property type="match status" value="1"/>
</dbReference>
<dbReference type="InterPro" id="IPR017847">
    <property type="entry name" value="T6SS_RhsGE_Vgr_subset"/>
</dbReference>
<dbReference type="Pfam" id="PF22178">
    <property type="entry name" value="Gp5_trimer_C"/>
    <property type="match status" value="1"/>
</dbReference>
<name>A0ABU3VY71_9GAMM</name>
<dbReference type="SUPFAM" id="SSF69279">
    <property type="entry name" value="Phage tail proteins"/>
    <property type="match status" value="2"/>
</dbReference>
<proteinExistence type="inferred from homology"/>
<feature type="domain" description="Gp5/Type VI secretion system Vgr C-terminal trimerisation" evidence="5">
    <location>
        <begin position="473"/>
        <end position="574"/>
    </location>
</feature>
<dbReference type="PANTHER" id="PTHR32305:SF15">
    <property type="entry name" value="PROTEIN RHSA-RELATED"/>
    <property type="match status" value="1"/>
</dbReference>
<keyword evidence="7" id="KW-1185">Reference proteome</keyword>
<dbReference type="InterPro" id="IPR037026">
    <property type="entry name" value="Vgr_OB-fold_dom_sf"/>
</dbReference>
<dbReference type="EMBL" id="JAWIIJ010000005">
    <property type="protein sequence ID" value="MDV2078917.1"/>
    <property type="molecule type" value="Genomic_DNA"/>
</dbReference>
<sequence length="607" mass="67402">MGKEKQHHFLQIHSSLGKDALVLERLNVREGMSRLFEIRVGFTANQRISDMKKHIGEGVSVSLKLGSQGGGGERYFHGHFLSIWELGKPLHNSDGQRYEAIIVPRAWSAANRTNCRIFQDKTVKKIVETILGEHSVAFSWKVKKGLYNYRYCVQYNETDWDFVCRLLAHEGLSFFFQHANGSHTMVITDHEKAYPKAAEGSVVFCSRPTGSAHISSWYAGFKATANSIIEHGFDFETPKQKVKDTSNEKVPGGPFGSRELFGYFGEDRPIKDGASLAALHLKGIAQESESYRAVSDYRSFGVGLKFSFKEHEDEIPPHNEFVITEIAIEASVPLNADNQPSMGNFFYTNSFRCVPTKAPYVPRKLPKPMVPGLQTATVTCAPGEEIYVDEHGRIKVQFHWDREGKYDQKSSCWIRVAQSWAGENWGAQFIPREGQEVLVEFLSGDPDLPLITGSVYNGKNKMPYEPLSKKNISGFKTRSTTKGGGANYNEISFDDTIGKELLLVHAEKDHELTVEHDQTDDIKNDRTTEVGNDDTLTVLNNQTVDITGDQKVTVGKTITVEAGQSITLKTGAASLTMEASGAISIKGTSISVQGTTIDMKAAKISLN</sequence>
<keyword evidence="3" id="KW-0964">Secreted</keyword>
<dbReference type="Gene3D" id="2.30.110.50">
    <property type="match status" value="1"/>
</dbReference>
<dbReference type="RefSeq" id="WP_227172761.1">
    <property type="nucleotide sequence ID" value="NZ_BAABBC010000037.1"/>
</dbReference>
<evidence type="ECO:0000313" key="7">
    <source>
        <dbReference type="Proteomes" id="UP001269819"/>
    </source>
</evidence>
<protein>
    <submittedName>
        <fullName evidence="6">Type VI secretion system tip protein TssI/VgrG</fullName>
    </submittedName>
</protein>
<dbReference type="InterPro" id="IPR050708">
    <property type="entry name" value="T6SS_VgrG/RHS"/>
</dbReference>
<feature type="domain" description="Gp5/Type VI secretion system Vgr protein OB-fold" evidence="4">
    <location>
        <begin position="389"/>
        <end position="456"/>
    </location>
</feature>
<dbReference type="PANTHER" id="PTHR32305">
    <property type="match status" value="1"/>
</dbReference>
<dbReference type="Gene3D" id="3.55.50.10">
    <property type="entry name" value="Baseplate protein-like domains"/>
    <property type="match status" value="1"/>
</dbReference>
<comment type="caution">
    <text evidence="6">The sequence shown here is derived from an EMBL/GenBank/DDBJ whole genome shotgun (WGS) entry which is preliminary data.</text>
</comment>
<dbReference type="SUPFAM" id="SSF69255">
    <property type="entry name" value="gp5 N-terminal domain-like"/>
    <property type="match status" value="1"/>
</dbReference>
<dbReference type="SUPFAM" id="SSF69349">
    <property type="entry name" value="Phage fibre proteins"/>
    <property type="match status" value="1"/>
</dbReference>
<reference evidence="6 7" key="1">
    <citation type="submission" date="2023-10" db="EMBL/GenBank/DDBJ databases">
        <title>Characteristics and mechanism of a salt-tolerant marine origin heterotrophic nitrifying- aerobic denitrifying bacteria Marinobacter xestospongiae HN1.</title>
        <authorList>
            <person name="Qi R."/>
        </authorList>
    </citation>
    <scope>NUCLEOTIDE SEQUENCE [LARGE SCALE GENOMIC DNA]</scope>
    <source>
        <strain evidence="6 7">HN1</strain>
    </source>
</reference>
<comment type="similarity">
    <text evidence="2">Belongs to the VgrG protein family.</text>
</comment>
<dbReference type="Gene3D" id="4.10.220.110">
    <property type="match status" value="1"/>
</dbReference>
<evidence type="ECO:0000259" key="4">
    <source>
        <dbReference type="Pfam" id="PF04717"/>
    </source>
</evidence>
<dbReference type="Pfam" id="PF04717">
    <property type="entry name" value="Phage_base_V"/>
    <property type="match status" value="1"/>
</dbReference>
<dbReference type="InterPro" id="IPR006533">
    <property type="entry name" value="T6SS_Vgr_RhsGE"/>
</dbReference>
<organism evidence="6 7">
    <name type="scientific">Marinobacter xestospongiae</name>
    <dbReference type="NCBI Taxonomy" id="994319"/>
    <lineage>
        <taxon>Bacteria</taxon>
        <taxon>Pseudomonadati</taxon>
        <taxon>Pseudomonadota</taxon>
        <taxon>Gammaproteobacteria</taxon>
        <taxon>Pseudomonadales</taxon>
        <taxon>Marinobacteraceae</taxon>
        <taxon>Marinobacter</taxon>
    </lineage>
</organism>
<evidence type="ECO:0000256" key="2">
    <source>
        <dbReference type="ARBA" id="ARBA00005558"/>
    </source>
</evidence>
<evidence type="ECO:0000259" key="5">
    <source>
        <dbReference type="Pfam" id="PF22178"/>
    </source>
</evidence>
<evidence type="ECO:0000313" key="6">
    <source>
        <dbReference type="EMBL" id="MDV2078917.1"/>
    </source>
</evidence>
<dbReference type="InterPro" id="IPR006531">
    <property type="entry name" value="Gp5/Vgr_OB"/>
</dbReference>
<dbReference type="InterPro" id="IPR054030">
    <property type="entry name" value="Gp5_Vgr_C"/>
</dbReference>
<evidence type="ECO:0000256" key="1">
    <source>
        <dbReference type="ARBA" id="ARBA00004613"/>
    </source>
</evidence>